<feature type="compositionally biased region" description="Polar residues" evidence="1">
    <location>
        <begin position="187"/>
        <end position="207"/>
    </location>
</feature>
<feature type="region of interest" description="Disordered" evidence="1">
    <location>
        <begin position="1"/>
        <end position="78"/>
    </location>
</feature>
<dbReference type="Proteomes" id="UP000077521">
    <property type="component" value="Unassembled WGS sequence"/>
</dbReference>
<reference evidence="2" key="1">
    <citation type="submission" date="2016-04" db="EMBL/GenBank/DDBJ databases">
        <authorList>
            <person name="Nguyen H.D."/>
            <person name="Samba Siva P."/>
            <person name="Cullis J."/>
            <person name="Levesque C.A."/>
            <person name="Hambleton S."/>
        </authorList>
    </citation>
    <scope>NUCLEOTIDE SEQUENCE</scope>
    <source>
        <strain evidence="2">DAOMC 236416</strain>
    </source>
</reference>
<feature type="region of interest" description="Disordered" evidence="1">
    <location>
        <begin position="514"/>
        <end position="546"/>
    </location>
</feature>
<feature type="region of interest" description="Disordered" evidence="1">
    <location>
        <begin position="184"/>
        <end position="222"/>
    </location>
</feature>
<feature type="compositionally biased region" description="Low complexity" evidence="1">
    <location>
        <begin position="405"/>
        <end position="423"/>
    </location>
</feature>
<feature type="region of interest" description="Disordered" evidence="1">
    <location>
        <begin position="398"/>
        <end position="459"/>
    </location>
</feature>
<evidence type="ECO:0000313" key="3">
    <source>
        <dbReference type="Proteomes" id="UP000077521"/>
    </source>
</evidence>
<feature type="compositionally biased region" description="Polar residues" evidence="1">
    <location>
        <begin position="537"/>
        <end position="546"/>
    </location>
</feature>
<evidence type="ECO:0000256" key="1">
    <source>
        <dbReference type="SAM" id="MobiDB-lite"/>
    </source>
</evidence>
<feature type="compositionally biased region" description="Polar residues" evidence="1">
    <location>
        <begin position="101"/>
        <end position="121"/>
    </location>
</feature>
<evidence type="ECO:0000313" key="2">
    <source>
        <dbReference type="EMBL" id="KAE8250121.1"/>
    </source>
</evidence>
<name>A0A177T582_9BASI</name>
<organism evidence="2 3">
    <name type="scientific">Tilletia indica</name>
    <dbReference type="NCBI Taxonomy" id="43049"/>
    <lineage>
        <taxon>Eukaryota</taxon>
        <taxon>Fungi</taxon>
        <taxon>Dikarya</taxon>
        <taxon>Basidiomycota</taxon>
        <taxon>Ustilaginomycotina</taxon>
        <taxon>Exobasidiomycetes</taxon>
        <taxon>Tilletiales</taxon>
        <taxon>Tilletiaceae</taxon>
        <taxon>Tilletia</taxon>
    </lineage>
</organism>
<keyword evidence="3" id="KW-1185">Reference proteome</keyword>
<dbReference type="AlphaFoldDB" id="A0A177T582"/>
<protein>
    <submittedName>
        <fullName evidence="2">Uncharacterized protein</fullName>
    </submittedName>
</protein>
<reference evidence="2" key="2">
    <citation type="journal article" date="2019" name="IMA Fungus">
        <title>Genome sequencing and comparison of five Tilletia species to identify candidate genes for the detection of regulated species infecting wheat.</title>
        <authorList>
            <person name="Nguyen H.D.T."/>
            <person name="Sultana T."/>
            <person name="Kesanakurti P."/>
            <person name="Hambleton S."/>
        </authorList>
    </citation>
    <scope>NUCLEOTIDE SEQUENCE</scope>
    <source>
        <strain evidence="2">DAOMC 236416</strain>
    </source>
</reference>
<feature type="region of interest" description="Disordered" evidence="1">
    <location>
        <begin position="100"/>
        <end position="150"/>
    </location>
</feature>
<sequence length="546" mass="60135">MAPKGKQTTRPGTAQPEPSSTPAATAQEPIPSSSDVVLNEPHSPSAAATSAEDSSLLTSVESEENIPSAQSNPTSSPSDALLQMLLDSVNEIRRRLDGLESQGTSHSPASETSRPPHTLAQSTSPSTPTHHTRIPPHLLSQHEDETSDPSALFQRMPLSEQEGMDAGLRRLGVRFDDVVSLARTRAPPSTSYSPAMSRSQSVPATQHPSTPRTTQASTTTTAPYISIRAPMCKPEFIGKFQGDPTHLENFLSRVRAVARVHDDNSEWVMSVIRTLPIVMEGDAAVWHAGLTDEEAAGMTTLTVWQDKLREAFPVNKFEQRRNARNRQWIPADEGASAYFFYKLRLLRGAYGPDQDENNLTHDILDGLPPSFRVMLRLPRHHVTLNDVRQEISEWEPTWRELNGQPRSSTAASSTRTVAATPTSKDARLFSSSTSYSRPASSTPRTTPSSAPKSSTPYVPLAVSYDPSRIIPASNGQPRKYRRPDNNKVIDLDRACDRCGEHHFNFEHEHLQNKAQARVTHADDDYPEAEDDEDEQDSPSFVASETT</sequence>
<proteinExistence type="predicted"/>
<comment type="caution">
    <text evidence="2">The sequence shown here is derived from an EMBL/GenBank/DDBJ whole genome shotgun (WGS) entry which is preliminary data.</text>
</comment>
<gene>
    <name evidence="2" type="ORF">A4X13_0g4938</name>
</gene>
<accession>A0A177T582</accession>
<feature type="compositionally biased region" description="Low complexity" evidence="1">
    <location>
        <begin position="208"/>
        <end position="222"/>
    </location>
</feature>
<feature type="compositionally biased region" description="Polar residues" evidence="1">
    <location>
        <begin position="46"/>
        <end position="78"/>
    </location>
</feature>
<dbReference type="OrthoDB" id="425619at2759"/>
<feature type="compositionally biased region" description="Polar residues" evidence="1">
    <location>
        <begin position="1"/>
        <end position="36"/>
    </location>
</feature>
<dbReference type="EMBL" id="LWDF02000350">
    <property type="protein sequence ID" value="KAE8250121.1"/>
    <property type="molecule type" value="Genomic_DNA"/>
</dbReference>
<feature type="compositionally biased region" description="Low complexity" evidence="1">
    <location>
        <begin position="430"/>
        <end position="457"/>
    </location>
</feature>
<feature type="compositionally biased region" description="Acidic residues" evidence="1">
    <location>
        <begin position="524"/>
        <end position="536"/>
    </location>
</feature>